<feature type="transmembrane region" description="Helical" evidence="8">
    <location>
        <begin position="270"/>
        <end position="291"/>
    </location>
</feature>
<keyword evidence="11" id="KW-0449">Lipoprotein</keyword>
<feature type="transmembrane region" description="Helical" evidence="8">
    <location>
        <begin position="365"/>
        <end position="383"/>
    </location>
</feature>
<dbReference type="AlphaFoldDB" id="A0A0M2F225"/>
<dbReference type="GO" id="GO:0098797">
    <property type="term" value="C:plasma membrane protein complex"/>
    <property type="evidence" value="ECO:0007669"/>
    <property type="project" value="TreeGrafter"/>
</dbReference>
<keyword evidence="6 8" id="KW-1133">Transmembrane helix</keyword>
<dbReference type="InterPro" id="IPR011925">
    <property type="entry name" value="LolCE_TM"/>
</dbReference>
<protein>
    <submittedName>
        <fullName evidence="11">Outer membrane-specific lipoprotein transporter subunit LolC</fullName>
    </submittedName>
</protein>
<name>A0A0M2F225_9GAMM</name>
<accession>A0A0M2F225</accession>
<dbReference type="RefSeq" id="WP_039314306.1">
    <property type="nucleotide sequence ID" value="NZ_JQOD01000002.1"/>
</dbReference>
<proteinExistence type="inferred from homology"/>
<evidence type="ECO:0000256" key="5">
    <source>
        <dbReference type="ARBA" id="ARBA00022692"/>
    </source>
</evidence>
<dbReference type="NCBIfam" id="NF008076">
    <property type="entry name" value="PRK10814.1"/>
    <property type="match status" value="1"/>
</dbReference>
<feature type="transmembrane region" description="Helical" evidence="8">
    <location>
        <begin position="311"/>
        <end position="334"/>
    </location>
</feature>
<dbReference type="EMBL" id="JQOD01000002">
    <property type="protein sequence ID" value="KGA33675.1"/>
    <property type="molecule type" value="Genomic_DNA"/>
</dbReference>
<keyword evidence="4" id="KW-1003">Cell membrane</keyword>
<dbReference type="Pfam" id="PF02687">
    <property type="entry name" value="FtsX"/>
    <property type="match status" value="1"/>
</dbReference>
<evidence type="ECO:0000256" key="1">
    <source>
        <dbReference type="ARBA" id="ARBA00004651"/>
    </source>
</evidence>
<sequence>MYQPVALFIGLRYMRGRASDRFGRFVSWLSAIGITLGVMALVTVLSVMNGFERELEGNILGVMPQAVISTPQGSLNPALIPASSLDSLEGVTRVAPLTTGDVVLQSARSVAVGVMLGIDPDEQEPLSRYLVNVKQQQLQSGQYQAILGEKLAAQLGVKAGDQIRMMVTSASQLTPMGRIPSQRIFTVAGTFAANSEVDSYQLLVNQQDASRLMRYPANHITGWRLWLEKPLSVDTLSTQTLPEGTVWKDWRERKGELFQAVRMEKNMMGLLLSLIVAVAAFNIITSLGLLVMEKQGEVAILQTQGLTQRQIMAVFMVQGGSAGVIGALLGAVLGTLLASQLNTLMPILGVLLDGAALPVDIDPMQVVTIAISAMVIALLSTLYPSWRAAAVQPAEALRYE</sequence>
<comment type="similarity">
    <text evidence="2">Belongs to the ABC-4 integral membrane protein family. LolC/E subfamily.</text>
</comment>
<evidence type="ECO:0000259" key="9">
    <source>
        <dbReference type="Pfam" id="PF02687"/>
    </source>
</evidence>
<comment type="subcellular location">
    <subcellularLocation>
        <location evidence="1">Cell membrane</location>
        <topology evidence="1">Multi-pass membrane protein</topology>
    </subcellularLocation>
</comment>
<evidence type="ECO:0000256" key="7">
    <source>
        <dbReference type="ARBA" id="ARBA00023136"/>
    </source>
</evidence>
<feature type="domain" description="MacB-like periplasmic core" evidence="10">
    <location>
        <begin position="27"/>
        <end position="217"/>
    </location>
</feature>
<dbReference type="InterPro" id="IPR025857">
    <property type="entry name" value="MacB_PCD"/>
</dbReference>
<dbReference type="STRING" id="180957.B5S52_08965"/>
<evidence type="ECO:0000256" key="3">
    <source>
        <dbReference type="ARBA" id="ARBA00022448"/>
    </source>
</evidence>
<evidence type="ECO:0000259" key="10">
    <source>
        <dbReference type="Pfam" id="PF12704"/>
    </source>
</evidence>
<reference evidence="11 12" key="1">
    <citation type="submission" date="2014-08" db="EMBL/GenBank/DDBJ databases">
        <title>Genome sequences of NCPPB Pectobacterium isolates.</title>
        <authorList>
            <person name="Glover R.H."/>
            <person name="Sapp M."/>
            <person name="Elphinstone J."/>
        </authorList>
    </citation>
    <scope>NUCLEOTIDE SEQUENCE [LARGE SCALE GENOMIC DNA]</scope>
    <source>
        <strain evidence="11 12">LMG 21372</strain>
    </source>
</reference>
<comment type="caution">
    <text evidence="11">The sequence shown here is derived from an EMBL/GenBank/DDBJ whole genome shotgun (WGS) entry which is preliminary data.</text>
</comment>
<evidence type="ECO:0000256" key="6">
    <source>
        <dbReference type="ARBA" id="ARBA00022989"/>
    </source>
</evidence>
<keyword evidence="7 8" id="KW-0472">Membrane</keyword>
<organism evidence="11 12">
    <name type="scientific">Pectobacterium brasiliense</name>
    <dbReference type="NCBI Taxonomy" id="180957"/>
    <lineage>
        <taxon>Bacteria</taxon>
        <taxon>Pseudomonadati</taxon>
        <taxon>Pseudomonadota</taxon>
        <taxon>Gammaproteobacteria</taxon>
        <taxon>Enterobacterales</taxon>
        <taxon>Pectobacteriaceae</taxon>
        <taxon>Pectobacterium</taxon>
    </lineage>
</organism>
<dbReference type="Pfam" id="PF12704">
    <property type="entry name" value="MacB_PCD"/>
    <property type="match status" value="1"/>
</dbReference>
<keyword evidence="3" id="KW-0813">Transport</keyword>
<keyword evidence="5 8" id="KW-0812">Transmembrane</keyword>
<evidence type="ECO:0000256" key="2">
    <source>
        <dbReference type="ARBA" id="ARBA00005236"/>
    </source>
</evidence>
<evidence type="ECO:0000256" key="8">
    <source>
        <dbReference type="SAM" id="Phobius"/>
    </source>
</evidence>
<dbReference type="Proteomes" id="UP000029435">
    <property type="component" value="Unassembled WGS sequence"/>
</dbReference>
<dbReference type="InterPro" id="IPR003838">
    <property type="entry name" value="ABC3_permease_C"/>
</dbReference>
<feature type="transmembrane region" description="Helical" evidence="8">
    <location>
        <begin position="25"/>
        <end position="48"/>
    </location>
</feature>
<gene>
    <name evidence="11" type="ORF">KU74_09285</name>
</gene>
<evidence type="ECO:0000313" key="11">
    <source>
        <dbReference type="EMBL" id="KGA33675.1"/>
    </source>
</evidence>
<dbReference type="NCBIfam" id="TIGR02212">
    <property type="entry name" value="lolCE"/>
    <property type="match status" value="1"/>
</dbReference>
<evidence type="ECO:0000256" key="4">
    <source>
        <dbReference type="ARBA" id="ARBA00022475"/>
    </source>
</evidence>
<dbReference type="GO" id="GO:0042953">
    <property type="term" value="P:lipoprotein transport"/>
    <property type="evidence" value="ECO:0007669"/>
    <property type="project" value="InterPro"/>
</dbReference>
<dbReference type="InterPro" id="IPR051447">
    <property type="entry name" value="Lipoprotein-release_system"/>
</dbReference>
<dbReference type="GO" id="GO:0044874">
    <property type="term" value="P:lipoprotein localization to outer membrane"/>
    <property type="evidence" value="ECO:0007669"/>
    <property type="project" value="TreeGrafter"/>
</dbReference>
<dbReference type="PANTHER" id="PTHR30489:SF8">
    <property type="entry name" value="LIPOPROTEIN-RELEASING SYSTEM TRANSMEMBRANE PROTEIN LOLC"/>
    <property type="match status" value="1"/>
</dbReference>
<dbReference type="PANTHER" id="PTHR30489">
    <property type="entry name" value="LIPOPROTEIN-RELEASING SYSTEM TRANSMEMBRANE PROTEIN LOLE"/>
    <property type="match status" value="1"/>
</dbReference>
<evidence type="ECO:0000313" key="12">
    <source>
        <dbReference type="Proteomes" id="UP000029435"/>
    </source>
</evidence>
<feature type="domain" description="ABC3 transporter permease C-terminal" evidence="9">
    <location>
        <begin position="271"/>
        <end position="392"/>
    </location>
</feature>
<dbReference type="OrthoDB" id="9808461at2"/>